<proteinExistence type="predicted"/>
<dbReference type="GO" id="GO:0005829">
    <property type="term" value="C:cytosol"/>
    <property type="evidence" value="ECO:0007669"/>
    <property type="project" value="TreeGrafter"/>
</dbReference>
<dbReference type="InterPro" id="IPR045269">
    <property type="entry name" value="Atg1-like"/>
</dbReference>
<dbReference type="InterPro" id="IPR000719">
    <property type="entry name" value="Prot_kinase_dom"/>
</dbReference>
<dbReference type="GO" id="GO:0034045">
    <property type="term" value="C:phagophore assembly site membrane"/>
    <property type="evidence" value="ECO:0007669"/>
    <property type="project" value="TreeGrafter"/>
</dbReference>
<evidence type="ECO:0000313" key="6">
    <source>
        <dbReference type="EMBL" id="SFV57338.1"/>
    </source>
</evidence>
<keyword evidence="6" id="KW-0723">Serine/threonine-protein kinase</keyword>
<dbReference type="SUPFAM" id="SSF56112">
    <property type="entry name" value="Protein kinase-like (PK-like)"/>
    <property type="match status" value="1"/>
</dbReference>
<dbReference type="Gene3D" id="3.30.200.20">
    <property type="entry name" value="Phosphorylase Kinase, domain 1"/>
    <property type="match status" value="1"/>
</dbReference>
<gene>
    <name evidence="6" type="ORF">MNB_SM-4-294</name>
</gene>
<dbReference type="Pfam" id="PF00069">
    <property type="entry name" value="Pkinase"/>
    <property type="match status" value="1"/>
</dbReference>
<dbReference type="GO" id="GO:0042594">
    <property type="term" value="P:response to starvation"/>
    <property type="evidence" value="ECO:0007669"/>
    <property type="project" value="TreeGrafter"/>
</dbReference>
<keyword evidence="2" id="KW-0547">Nucleotide-binding</keyword>
<dbReference type="GO" id="GO:0000045">
    <property type="term" value="P:autophagosome assembly"/>
    <property type="evidence" value="ECO:0007669"/>
    <property type="project" value="TreeGrafter"/>
</dbReference>
<dbReference type="GO" id="GO:0000422">
    <property type="term" value="P:autophagy of mitochondrion"/>
    <property type="evidence" value="ECO:0007669"/>
    <property type="project" value="TreeGrafter"/>
</dbReference>
<dbReference type="PROSITE" id="PS50011">
    <property type="entry name" value="PROTEIN_KINASE_DOM"/>
    <property type="match status" value="1"/>
</dbReference>
<evidence type="ECO:0000256" key="3">
    <source>
        <dbReference type="ARBA" id="ARBA00022777"/>
    </source>
</evidence>
<dbReference type="GO" id="GO:0005524">
    <property type="term" value="F:ATP binding"/>
    <property type="evidence" value="ECO:0007669"/>
    <property type="project" value="UniProtKB-KW"/>
</dbReference>
<evidence type="ECO:0000256" key="2">
    <source>
        <dbReference type="ARBA" id="ARBA00022741"/>
    </source>
</evidence>
<reference evidence="6" key="1">
    <citation type="submission" date="2016-10" db="EMBL/GenBank/DDBJ databases">
        <authorList>
            <person name="de Groot N.N."/>
        </authorList>
    </citation>
    <scope>NUCLEOTIDE SEQUENCE</scope>
</reference>
<evidence type="ECO:0000256" key="4">
    <source>
        <dbReference type="ARBA" id="ARBA00022840"/>
    </source>
</evidence>
<dbReference type="PANTHER" id="PTHR24348:SF22">
    <property type="entry name" value="NON-SPECIFIC SERINE_THREONINE PROTEIN KINASE"/>
    <property type="match status" value="1"/>
</dbReference>
<protein>
    <submittedName>
        <fullName evidence="6">Serine/threonine protein kinase PrkC, regulator of stationary phase</fullName>
    </submittedName>
</protein>
<dbReference type="PANTHER" id="PTHR24348">
    <property type="entry name" value="SERINE/THREONINE-PROTEIN KINASE UNC-51-RELATED"/>
    <property type="match status" value="1"/>
</dbReference>
<evidence type="ECO:0000256" key="1">
    <source>
        <dbReference type="ARBA" id="ARBA00022679"/>
    </source>
</evidence>
<dbReference type="GO" id="GO:0034727">
    <property type="term" value="P:piecemeal microautophagy of the nucleus"/>
    <property type="evidence" value="ECO:0007669"/>
    <property type="project" value="TreeGrafter"/>
</dbReference>
<dbReference type="CDD" id="cd14014">
    <property type="entry name" value="STKc_PknB_like"/>
    <property type="match status" value="1"/>
</dbReference>
<dbReference type="AlphaFoldDB" id="A0A1W1BUQ5"/>
<keyword evidence="4" id="KW-0067">ATP-binding</keyword>
<dbReference type="EMBL" id="FPHF01000040">
    <property type="protein sequence ID" value="SFV57338.1"/>
    <property type="molecule type" value="Genomic_DNA"/>
</dbReference>
<dbReference type="GO" id="GO:0061709">
    <property type="term" value="P:reticulophagy"/>
    <property type="evidence" value="ECO:0007669"/>
    <property type="project" value="TreeGrafter"/>
</dbReference>
<feature type="domain" description="Protein kinase" evidence="5">
    <location>
        <begin position="19"/>
        <end position="279"/>
    </location>
</feature>
<keyword evidence="1" id="KW-0808">Transferase</keyword>
<keyword evidence="3 6" id="KW-0418">Kinase</keyword>
<accession>A0A1W1BUQ5</accession>
<dbReference type="Gene3D" id="1.10.510.10">
    <property type="entry name" value="Transferase(Phosphotransferase) domain 1"/>
    <property type="match status" value="1"/>
</dbReference>
<name>A0A1W1BUQ5_9ZZZZ</name>
<sequence length="283" mass="32383">MKENSIIKKKDPSILNNRYTLGKKIGEGGLSEVYEAQDIYAQYFEDNKSIVIKIPSYQITDKKDVAAFVYSEYSLLSSLNHENIVKAIDFGIDDKTNIAYLVMEKLEGELLVNVSLHKIDKQMKRNMANSLYKALVHIHSRGIIHADINPTNIMISPDGNAKIFDFGISQNIALKKQFSLEYKKINAYNPIYTAPEVVKGSLPSSKTDFFSLACVLYELYANELPFKKSSYELLKAPVSIKQLSKLPFFQRYWFKKALSYDPEKRPKKPPLSIVFLSYLKHCI</sequence>
<dbReference type="GO" id="GO:0004674">
    <property type="term" value="F:protein serine/threonine kinase activity"/>
    <property type="evidence" value="ECO:0007669"/>
    <property type="project" value="UniProtKB-KW"/>
</dbReference>
<dbReference type="GO" id="GO:0010506">
    <property type="term" value="P:regulation of autophagy"/>
    <property type="evidence" value="ECO:0007669"/>
    <property type="project" value="InterPro"/>
</dbReference>
<dbReference type="InterPro" id="IPR011009">
    <property type="entry name" value="Kinase-like_dom_sf"/>
</dbReference>
<evidence type="ECO:0000259" key="5">
    <source>
        <dbReference type="PROSITE" id="PS50011"/>
    </source>
</evidence>
<organism evidence="6">
    <name type="scientific">hydrothermal vent metagenome</name>
    <dbReference type="NCBI Taxonomy" id="652676"/>
    <lineage>
        <taxon>unclassified sequences</taxon>
        <taxon>metagenomes</taxon>
        <taxon>ecological metagenomes</taxon>
    </lineage>
</organism>
<dbReference type="GO" id="GO:0005776">
    <property type="term" value="C:autophagosome"/>
    <property type="evidence" value="ECO:0007669"/>
    <property type="project" value="TreeGrafter"/>
</dbReference>